<dbReference type="PANTHER" id="PTHR30244:SF34">
    <property type="entry name" value="DTDP-4-AMINO-4,6-DIDEOXYGALACTOSE TRANSAMINASE"/>
    <property type="match status" value="1"/>
</dbReference>
<reference evidence="2" key="1">
    <citation type="submission" date="2023-01" db="EMBL/GenBank/DDBJ databases">
        <title>Human gut microbiome strain richness.</title>
        <authorList>
            <person name="Chen-Liaw A."/>
        </authorList>
    </citation>
    <scope>NUCLEOTIDE SEQUENCE</scope>
    <source>
        <strain evidence="2">B1_m1001713B170214d0_201011</strain>
    </source>
</reference>
<dbReference type="InterPro" id="IPR000653">
    <property type="entry name" value="DegT/StrS_aminotransferase"/>
</dbReference>
<dbReference type="EMBL" id="JAQLGM010000036">
    <property type="protein sequence ID" value="MDB2001306.1"/>
    <property type="molecule type" value="Genomic_DNA"/>
</dbReference>
<keyword evidence="2" id="KW-0808">Transferase</keyword>
<dbReference type="Gene3D" id="3.40.640.10">
    <property type="entry name" value="Type I PLP-dependent aspartate aminotransferase-like (Major domain)"/>
    <property type="match status" value="1"/>
</dbReference>
<dbReference type="Gene3D" id="3.90.1150.10">
    <property type="entry name" value="Aspartate Aminotransferase, domain 1"/>
    <property type="match status" value="1"/>
</dbReference>
<keyword evidence="2" id="KW-0032">Aminotransferase</keyword>
<dbReference type="GO" id="GO:0008483">
    <property type="term" value="F:transaminase activity"/>
    <property type="evidence" value="ECO:0007669"/>
    <property type="project" value="UniProtKB-KW"/>
</dbReference>
<sequence>MIPLFKPYMPTLPEIDNILHSNALAYGDFTRQFEEKLKNYFNTSYIVVTNSFSSAISVALTTLDIGFGDEVISSPMACLASTQPYLSSGAKVCWADVDPLTGTLSPDSVKKQITSRVKAIIHNHFCGYPGYIDEINSIGKKFGIPVIDDGIECFGSEYRGKKIGNCGTDVTLFSLTAVRIPNCIDGGIVIFKNKEEYEKGLLVRDCGIERSKFRDALGEIDPNCDISQVGYNATMSNLNGYIGLRQLEFIDGIFYKHRARAKKWLEYLSGQCHMQPLIRQDCNPNYWVFGVLAENKVDTIKQFRNMGYYASGVHMRNDLYSVFGKQDVELPGVEKFYNSFVALPCGWWME</sequence>
<protein>
    <submittedName>
        <fullName evidence="2">DegT/DnrJ/EryC1/StrS family aminotransferase</fullName>
    </submittedName>
</protein>
<comment type="caution">
    <text evidence="2">The sequence shown here is derived from an EMBL/GenBank/DDBJ whole genome shotgun (WGS) entry which is preliminary data.</text>
</comment>
<gene>
    <name evidence="2" type="ORF">PM006_13940</name>
</gene>
<evidence type="ECO:0000256" key="1">
    <source>
        <dbReference type="RuleBase" id="RU004508"/>
    </source>
</evidence>
<dbReference type="GO" id="GO:0000271">
    <property type="term" value="P:polysaccharide biosynthetic process"/>
    <property type="evidence" value="ECO:0007669"/>
    <property type="project" value="TreeGrafter"/>
</dbReference>
<dbReference type="InterPro" id="IPR015422">
    <property type="entry name" value="PyrdxlP-dep_Trfase_small"/>
</dbReference>
<dbReference type="Pfam" id="PF01041">
    <property type="entry name" value="DegT_DnrJ_EryC1"/>
    <property type="match status" value="1"/>
</dbReference>
<dbReference type="InterPro" id="IPR015421">
    <property type="entry name" value="PyrdxlP-dep_Trfase_major"/>
</dbReference>
<accession>A0AAW6AZ22</accession>
<name>A0AAW6AZ22_CLOSY</name>
<dbReference type="PANTHER" id="PTHR30244">
    <property type="entry name" value="TRANSAMINASE"/>
    <property type="match status" value="1"/>
</dbReference>
<dbReference type="SUPFAM" id="SSF53383">
    <property type="entry name" value="PLP-dependent transferases"/>
    <property type="match status" value="1"/>
</dbReference>
<dbReference type="RefSeq" id="WP_150027227.1">
    <property type="nucleotide sequence ID" value="NZ_JANKAG010000002.1"/>
</dbReference>
<dbReference type="Proteomes" id="UP001300871">
    <property type="component" value="Unassembled WGS sequence"/>
</dbReference>
<proteinExistence type="inferred from homology"/>
<dbReference type="AlphaFoldDB" id="A0AAW6AZ22"/>
<dbReference type="PIRSF" id="PIRSF000390">
    <property type="entry name" value="PLP_StrS"/>
    <property type="match status" value="1"/>
</dbReference>
<evidence type="ECO:0000313" key="3">
    <source>
        <dbReference type="Proteomes" id="UP001300871"/>
    </source>
</evidence>
<keyword evidence="1" id="KW-0663">Pyridoxal phosphate</keyword>
<comment type="similarity">
    <text evidence="1">Belongs to the DegT/DnrJ/EryC1 family.</text>
</comment>
<dbReference type="InterPro" id="IPR015424">
    <property type="entry name" value="PyrdxlP-dep_Trfase"/>
</dbReference>
<dbReference type="GO" id="GO:0030170">
    <property type="term" value="F:pyridoxal phosphate binding"/>
    <property type="evidence" value="ECO:0007669"/>
    <property type="project" value="TreeGrafter"/>
</dbReference>
<dbReference type="GeneID" id="57967847"/>
<organism evidence="2 3">
    <name type="scientific">Clostridium symbiosum</name>
    <name type="common">Bacteroides symbiosus</name>
    <dbReference type="NCBI Taxonomy" id="1512"/>
    <lineage>
        <taxon>Bacteria</taxon>
        <taxon>Bacillati</taxon>
        <taxon>Bacillota</taxon>
        <taxon>Clostridia</taxon>
        <taxon>Lachnospirales</taxon>
        <taxon>Lachnospiraceae</taxon>
        <taxon>Otoolea</taxon>
    </lineage>
</organism>
<evidence type="ECO:0000313" key="2">
    <source>
        <dbReference type="EMBL" id="MDB2001306.1"/>
    </source>
</evidence>